<dbReference type="InterPro" id="IPR003594">
    <property type="entry name" value="HATPase_dom"/>
</dbReference>
<name>A0ABZ0PN90_9PROT</name>
<dbReference type="PROSITE" id="PS50109">
    <property type="entry name" value="HIS_KIN"/>
    <property type="match status" value="1"/>
</dbReference>
<dbReference type="Gene3D" id="1.10.287.130">
    <property type="match status" value="1"/>
</dbReference>
<evidence type="ECO:0000256" key="2">
    <source>
        <dbReference type="ARBA" id="ARBA00004370"/>
    </source>
</evidence>
<keyword evidence="14" id="KW-0067">ATP-binding</keyword>
<dbReference type="GO" id="GO:0005524">
    <property type="term" value="F:ATP binding"/>
    <property type="evidence" value="ECO:0007669"/>
    <property type="project" value="UniProtKB-KW"/>
</dbReference>
<evidence type="ECO:0000313" key="15">
    <source>
        <dbReference type="Proteomes" id="UP001305521"/>
    </source>
</evidence>
<proteinExistence type="predicted"/>
<dbReference type="InterPro" id="IPR005467">
    <property type="entry name" value="His_kinase_dom"/>
</dbReference>
<keyword evidence="4" id="KW-0597">Phosphoprotein</keyword>
<dbReference type="SUPFAM" id="SSF47384">
    <property type="entry name" value="Homodimeric domain of signal transducing histidine kinase"/>
    <property type="match status" value="1"/>
</dbReference>
<reference evidence="14 15" key="1">
    <citation type="submission" date="2023-11" db="EMBL/GenBank/DDBJ databases">
        <title>Arctic aerobic anoxygenic photoheterotroph Sediminicoccus rosea KRV36 adapts its photosynthesis to long days of polar summer.</title>
        <authorList>
            <person name="Tomasch J."/>
            <person name="Kopejtka K."/>
            <person name="Bily T."/>
            <person name="Gardiner A.T."/>
            <person name="Gardian Z."/>
            <person name="Shivaramu S."/>
            <person name="Koblizek M."/>
            <person name="Engelhardt F."/>
            <person name="Kaftan D."/>
        </authorList>
    </citation>
    <scope>NUCLEOTIDE SEQUENCE [LARGE SCALE GENOMIC DNA]</scope>
    <source>
        <strain evidence="14 15">R-30</strain>
    </source>
</reference>
<dbReference type="SMART" id="SM00387">
    <property type="entry name" value="HATPase_c"/>
    <property type="match status" value="1"/>
</dbReference>
<evidence type="ECO:0000256" key="3">
    <source>
        <dbReference type="ARBA" id="ARBA00012438"/>
    </source>
</evidence>
<keyword evidence="8 11" id="KW-1133">Transmembrane helix</keyword>
<evidence type="ECO:0000256" key="10">
    <source>
        <dbReference type="ARBA" id="ARBA00023136"/>
    </source>
</evidence>
<dbReference type="InterPro" id="IPR004358">
    <property type="entry name" value="Sig_transdc_His_kin-like_C"/>
</dbReference>
<evidence type="ECO:0000256" key="8">
    <source>
        <dbReference type="ARBA" id="ARBA00022989"/>
    </source>
</evidence>
<dbReference type="InterPro" id="IPR036097">
    <property type="entry name" value="HisK_dim/P_sf"/>
</dbReference>
<feature type="domain" description="Histidine kinase" evidence="12">
    <location>
        <begin position="244"/>
        <end position="447"/>
    </location>
</feature>
<evidence type="ECO:0000256" key="9">
    <source>
        <dbReference type="ARBA" id="ARBA00023012"/>
    </source>
</evidence>
<keyword evidence="5" id="KW-0808">Transferase</keyword>
<evidence type="ECO:0000256" key="6">
    <source>
        <dbReference type="ARBA" id="ARBA00022692"/>
    </source>
</evidence>
<organism evidence="14 15">
    <name type="scientific">Sediminicoccus rosea</name>
    <dbReference type="NCBI Taxonomy" id="1225128"/>
    <lineage>
        <taxon>Bacteria</taxon>
        <taxon>Pseudomonadati</taxon>
        <taxon>Pseudomonadota</taxon>
        <taxon>Alphaproteobacteria</taxon>
        <taxon>Acetobacterales</taxon>
        <taxon>Roseomonadaceae</taxon>
        <taxon>Sediminicoccus</taxon>
    </lineage>
</organism>
<dbReference type="PANTHER" id="PTHR45436">
    <property type="entry name" value="SENSOR HISTIDINE KINASE YKOH"/>
    <property type="match status" value="1"/>
</dbReference>
<evidence type="ECO:0000256" key="7">
    <source>
        <dbReference type="ARBA" id="ARBA00022777"/>
    </source>
</evidence>
<dbReference type="InterPro" id="IPR036890">
    <property type="entry name" value="HATPase_C_sf"/>
</dbReference>
<keyword evidence="9" id="KW-0902">Two-component regulatory system</keyword>
<dbReference type="PROSITE" id="PS50885">
    <property type="entry name" value="HAMP"/>
    <property type="match status" value="1"/>
</dbReference>
<evidence type="ECO:0000256" key="11">
    <source>
        <dbReference type="SAM" id="Phobius"/>
    </source>
</evidence>
<keyword evidence="7" id="KW-0418">Kinase</keyword>
<evidence type="ECO:0000259" key="12">
    <source>
        <dbReference type="PROSITE" id="PS50109"/>
    </source>
</evidence>
<accession>A0ABZ0PN90</accession>
<comment type="catalytic activity">
    <reaction evidence="1">
        <text>ATP + protein L-histidine = ADP + protein N-phospho-L-histidine.</text>
        <dbReference type="EC" id="2.7.13.3"/>
    </reaction>
</comment>
<dbReference type="Pfam" id="PF02518">
    <property type="entry name" value="HATPase_c"/>
    <property type="match status" value="1"/>
</dbReference>
<evidence type="ECO:0000313" key="14">
    <source>
        <dbReference type="EMBL" id="WPB87196.1"/>
    </source>
</evidence>
<keyword evidence="6 11" id="KW-0812">Transmembrane</keyword>
<dbReference type="Gene3D" id="3.30.565.10">
    <property type="entry name" value="Histidine kinase-like ATPase, C-terminal domain"/>
    <property type="match status" value="1"/>
</dbReference>
<dbReference type="InterPro" id="IPR003660">
    <property type="entry name" value="HAMP_dom"/>
</dbReference>
<dbReference type="PANTHER" id="PTHR45436:SF5">
    <property type="entry name" value="SENSOR HISTIDINE KINASE TRCS"/>
    <property type="match status" value="1"/>
</dbReference>
<feature type="domain" description="HAMP" evidence="13">
    <location>
        <begin position="188"/>
        <end position="236"/>
    </location>
</feature>
<protein>
    <recommendedName>
        <fullName evidence="3">histidine kinase</fullName>
        <ecNumber evidence="3">2.7.13.3</ecNumber>
    </recommendedName>
</protein>
<dbReference type="PRINTS" id="PR00344">
    <property type="entry name" value="BCTRLSENSOR"/>
</dbReference>
<comment type="subcellular location">
    <subcellularLocation>
        <location evidence="2">Membrane</location>
    </subcellularLocation>
</comment>
<dbReference type="SUPFAM" id="SSF55874">
    <property type="entry name" value="ATPase domain of HSP90 chaperone/DNA topoisomerase II/histidine kinase"/>
    <property type="match status" value="1"/>
</dbReference>
<evidence type="ECO:0000256" key="5">
    <source>
        <dbReference type="ARBA" id="ARBA00022679"/>
    </source>
</evidence>
<keyword evidence="15" id="KW-1185">Reference proteome</keyword>
<evidence type="ECO:0000256" key="1">
    <source>
        <dbReference type="ARBA" id="ARBA00000085"/>
    </source>
</evidence>
<dbReference type="EC" id="2.7.13.3" evidence="3"/>
<keyword evidence="10 11" id="KW-0472">Membrane</keyword>
<evidence type="ECO:0000256" key="4">
    <source>
        <dbReference type="ARBA" id="ARBA00022553"/>
    </source>
</evidence>
<dbReference type="EMBL" id="CP137852">
    <property type="protein sequence ID" value="WPB87196.1"/>
    <property type="molecule type" value="Genomic_DNA"/>
</dbReference>
<feature type="transmembrane region" description="Helical" evidence="11">
    <location>
        <begin position="165"/>
        <end position="188"/>
    </location>
</feature>
<dbReference type="RefSeq" id="WP_318651150.1">
    <property type="nucleotide sequence ID" value="NZ_CP137852.1"/>
</dbReference>
<evidence type="ECO:0000259" key="13">
    <source>
        <dbReference type="PROSITE" id="PS50885"/>
    </source>
</evidence>
<sequence length="454" mass="48341">MTRSLRARFAWAGLAMTAGLMLVLGLVLQGLFERHVEREAEVQLEVDLRILARVVATGEGIAARLPPLPDPRFAEPFSGLYWQIRDTRTGETWRSPSLGGFTLEMQPAPPRPGELHRVILRGPGGGKMIALERELGEAPGGPLRAVVAVDRKVLDATKRAFFWEFLPVLALLALAMLVASLVQGVIALRPIADARRALAALRAGKRERLSGALPAELDGLAQDFDALLEGQRRASRIARERAADLAHGLRTPLALLAARARELEGRGELEAAAELRELADAMQARLARELARAHIHGPPRLGGRVALAPLARRIADALARSPAGERLAWEVAVPDGLTLTGDEGDMLELLGSLLDNAGKWARARVRVMAEAAPEGLVLRVEDDGPGIAPQDRRAALTRGVRLDASVSGTGLGLAIAQDIVAAYGGALELEASEWGGLGVRITLPPGGGQTSTTT</sequence>
<dbReference type="InterPro" id="IPR050428">
    <property type="entry name" value="TCS_sensor_his_kinase"/>
</dbReference>
<gene>
    <name evidence="14" type="ORF">R9Z33_10015</name>
</gene>
<feature type="transmembrane region" description="Helical" evidence="11">
    <location>
        <begin position="9"/>
        <end position="32"/>
    </location>
</feature>
<keyword evidence="14" id="KW-0547">Nucleotide-binding</keyword>
<dbReference type="Proteomes" id="UP001305521">
    <property type="component" value="Chromosome"/>
</dbReference>